<dbReference type="RefSeq" id="WP_007278662.1">
    <property type="nucleotide sequence ID" value="NZ_ABCK01000008.1"/>
</dbReference>
<dbReference type="Gene3D" id="3.40.50.1820">
    <property type="entry name" value="alpha/beta hydrolase"/>
    <property type="match status" value="1"/>
</dbReference>
<protein>
    <recommendedName>
        <fullName evidence="2">Dienelactone hydrolase domain-containing protein</fullName>
    </recommendedName>
</protein>
<dbReference type="GO" id="GO:0016787">
    <property type="term" value="F:hydrolase activity"/>
    <property type="evidence" value="ECO:0007669"/>
    <property type="project" value="InterPro"/>
</dbReference>
<sequence length="255" mass="28795">MHKLIISLLFIFSSFQIHSQAKDRSWQKLYVAKNYKSMPYRLMTPLNMDSSKKYPVILSLHGAGGKGSDNKRQLKPWNQQLADAKIRQDYPAYVLAPQSPGLWDTDMLSLIKEVIAALPNADMKRIYILGHSMGGHGTFIYIQADPDYFAAAAPSAGTGLKSTADFIDPKIIKDIPIWTSHGDQDRVCPYDRIVKIMEEMKKLNGKFKLTSWKGGNHGVSDRFIPGHESGVTTMSGSRCDPESHFMKWLFKQEKN</sequence>
<proteinExistence type="predicted"/>
<dbReference type="STRING" id="313628.LNTAR_20898"/>
<dbReference type="Pfam" id="PF01738">
    <property type="entry name" value="DLH"/>
    <property type="match status" value="1"/>
</dbReference>
<feature type="domain" description="Dienelactone hydrolase" evidence="2">
    <location>
        <begin position="114"/>
        <end position="218"/>
    </location>
</feature>
<gene>
    <name evidence="3" type="ORF">LNTAR_20898</name>
</gene>
<comment type="caution">
    <text evidence="3">The sequence shown here is derived from an EMBL/GenBank/DDBJ whole genome shotgun (WGS) entry which is preliminary data.</text>
</comment>
<evidence type="ECO:0000259" key="2">
    <source>
        <dbReference type="Pfam" id="PF01738"/>
    </source>
</evidence>
<evidence type="ECO:0000256" key="1">
    <source>
        <dbReference type="ARBA" id="ARBA00022729"/>
    </source>
</evidence>
<dbReference type="AlphaFoldDB" id="A6DLA2"/>
<dbReference type="eggNOG" id="COG4099">
    <property type="taxonomic scope" value="Bacteria"/>
</dbReference>
<organism evidence="3 4">
    <name type="scientific">Lentisphaera araneosa HTCC2155</name>
    <dbReference type="NCBI Taxonomy" id="313628"/>
    <lineage>
        <taxon>Bacteria</taxon>
        <taxon>Pseudomonadati</taxon>
        <taxon>Lentisphaerota</taxon>
        <taxon>Lentisphaeria</taxon>
        <taxon>Lentisphaerales</taxon>
        <taxon>Lentisphaeraceae</taxon>
        <taxon>Lentisphaera</taxon>
    </lineage>
</organism>
<dbReference type="EMBL" id="ABCK01000008">
    <property type="protein sequence ID" value="EDM27704.1"/>
    <property type="molecule type" value="Genomic_DNA"/>
</dbReference>
<dbReference type="InterPro" id="IPR029058">
    <property type="entry name" value="AB_hydrolase_fold"/>
</dbReference>
<accession>A6DLA2</accession>
<dbReference type="SUPFAM" id="SSF53474">
    <property type="entry name" value="alpha/beta-Hydrolases"/>
    <property type="match status" value="1"/>
</dbReference>
<keyword evidence="1" id="KW-0732">Signal</keyword>
<reference evidence="3 4" key="1">
    <citation type="journal article" date="2010" name="J. Bacteriol.">
        <title>Genome sequence of Lentisphaera araneosa HTCC2155T, the type species of the order Lentisphaerales in the phylum Lentisphaerae.</title>
        <authorList>
            <person name="Thrash J.C."/>
            <person name="Cho J.C."/>
            <person name="Vergin K.L."/>
            <person name="Morris R.M."/>
            <person name="Giovannoni S.J."/>
        </authorList>
    </citation>
    <scope>NUCLEOTIDE SEQUENCE [LARGE SCALE GENOMIC DNA]</scope>
    <source>
        <strain evidence="3 4">HTCC2155</strain>
    </source>
</reference>
<dbReference type="Proteomes" id="UP000004947">
    <property type="component" value="Unassembled WGS sequence"/>
</dbReference>
<dbReference type="PANTHER" id="PTHR43037:SF1">
    <property type="entry name" value="BLL1128 PROTEIN"/>
    <property type="match status" value="1"/>
</dbReference>
<evidence type="ECO:0000313" key="3">
    <source>
        <dbReference type="EMBL" id="EDM27704.1"/>
    </source>
</evidence>
<dbReference type="PANTHER" id="PTHR43037">
    <property type="entry name" value="UNNAMED PRODUCT-RELATED"/>
    <property type="match status" value="1"/>
</dbReference>
<dbReference type="InterPro" id="IPR050955">
    <property type="entry name" value="Plant_Biomass_Hydrol_Est"/>
</dbReference>
<dbReference type="InterPro" id="IPR002925">
    <property type="entry name" value="Dienelactn_hydro"/>
</dbReference>
<evidence type="ECO:0000313" key="4">
    <source>
        <dbReference type="Proteomes" id="UP000004947"/>
    </source>
</evidence>
<name>A6DLA2_9BACT</name>
<keyword evidence="4" id="KW-1185">Reference proteome</keyword>
<dbReference type="OrthoDB" id="9764953at2"/>